<evidence type="ECO:0000256" key="1">
    <source>
        <dbReference type="ARBA" id="ARBA00004141"/>
    </source>
</evidence>
<dbReference type="AlphaFoldDB" id="A0A077ZYP7"/>
<keyword evidence="6 9" id="KW-1133">Transmembrane helix</keyword>
<proteinExistence type="inferred from homology"/>
<dbReference type="InterPro" id="IPR002490">
    <property type="entry name" value="V-ATPase_116kDa_su"/>
</dbReference>
<feature type="coiled-coil region" evidence="10">
    <location>
        <begin position="50"/>
        <end position="77"/>
    </location>
</feature>
<feature type="transmembrane region" description="Helical" evidence="9">
    <location>
        <begin position="445"/>
        <end position="462"/>
    </location>
</feature>
<dbReference type="OrthoDB" id="10264220at2759"/>
<evidence type="ECO:0000256" key="6">
    <source>
        <dbReference type="ARBA" id="ARBA00022989"/>
    </source>
</evidence>
<evidence type="ECO:0000256" key="3">
    <source>
        <dbReference type="ARBA" id="ARBA00022448"/>
    </source>
</evidence>
<evidence type="ECO:0000313" key="11">
    <source>
        <dbReference type="EMBL" id="CDW74737.1"/>
    </source>
</evidence>
<dbReference type="GO" id="GO:0007035">
    <property type="term" value="P:vacuolar acidification"/>
    <property type="evidence" value="ECO:0007669"/>
    <property type="project" value="TreeGrafter"/>
</dbReference>
<keyword evidence="5 9" id="KW-0375">Hydrogen ion transport</keyword>
<sequence>MGIFRSEDMQLYQLIMQKDDAWHTINELGKLNCLHFIDLNADKMPHEQQFARVIKAIDETERRIQMIESECIRHNIEMKTPADTQEFNKIVDKLVNGKDETFLLDHIQQDAQDKEKFVLNQVHQIKELHKSFNTQIISDGDDEEEESSLLGKQLKKQGASKYSLFAPLVGTISAAEQQRMKRLVFRVSRGKAYTQFFDLKEKVYDYYGNTLDITIYFVIFPLGSQYLRERMQRVCDSFQGDRFEIPKSRDEIIDRLSRSKSVLDNLYNTLEFTLDNFKKYLISIQQVNNFFGLSVLKAYQMYLKKSKSTQLCLNKLKQDRSLLIGLIWVPLKFTQSVLDEIQNFPDRIVQIRPVTDHKLTPPTYFQLNEFQYAFHEIVVTYGTPNYKEVNPTTFNMVTFPFLFGIMFGDIGHGFLLFLFGAYLCLRHDSILQNSKSMAGLLKARYLFLTMGFFATYCGFIYNDMMAMPLNLFGSCYENVQGSTKEVQQKKDCVYPFGFDPKWYVSPNELSFFNSFKMKMAVILGVLQMSLGICMKGLNAIYHKSAIDFLFEFVPQIIFLLCLFGFMDLLIILKWLTDWEGREYQAPSVITQMINVALKGGEINGSALIVSNTFQMLLSNILILTCLGCVPLMLFVKPLHLHRQHINQHKALHSRSAEQLREEHEEFDHIDPDEQSKLIQQKGIEIEWYKSILNSSDHKSHAFSELFIHQLIETIEFVLGTVSNTASYLRLWALSLAHGQLAKVFFEKTIGMALEENSVVLVCFIFQSYYIQMTLSFFVFALVTFFVLMFMDVMECFLHDLRLHWVEFQNKFYKGQGYKFMPLSHQKVLFSDD</sequence>
<evidence type="ECO:0000313" key="12">
    <source>
        <dbReference type="Proteomes" id="UP000039865"/>
    </source>
</evidence>
<keyword evidence="8 9" id="KW-0472">Membrane</keyword>
<comment type="similarity">
    <text evidence="2 9">Belongs to the V-ATPase 116 kDa subunit family.</text>
</comment>
<dbReference type="FunCoup" id="A0A077ZYP7">
    <property type="interactions" value="69"/>
</dbReference>
<gene>
    <name evidence="11" type="primary">Contig13862.g14792</name>
    <name evidence="11" type="ORF">STYLEM_3719</name>
</gene>
<feature type="transmembrane region" description="Helical" evidence="9">
    <location>
        <begin position="401"/>
        <end position="425"/>
    </location>
</feature>
<comment type="function">
    <text evidence="9">Essential component of the vacuolar proton pump (V-ATPase), a multimeric enzyme that catalyzes the translocation of protons across the membranes. Required for assembly and activity of the V-ATPase.</text>
</comment>
<feature type="transmembrane region" description="Helical" evidence="9">
    <location>
        <begin position="616"/>
        <end position="635"/>
    </location>
</feature>
<dbReference type="OMA" id="PKESAWE"/>
<evidence type="ECO:0000256" key="5">
    <source>
        <dbReference type="ARBA" id="ARBA00022781"/>
    </source>
</evidence>
<reference evidence="11 12" key="1">
    <citation type="submission" date="2014-06" db="EMBL/GenBank/DDBJ databases">
        <authorList>
            <person name="Swart Estienne"/>
        </authorList>
    </citation>
    <scope>NUCLEOTIDE SEQUENCE [LARGE SCALE GENOMIC DNA]</scope>
    <source>
        <strain evidence="11 12">130c</strain>
    </source>
</reference>
<name>A0A077ZYP7_STYLE</name>
<keyword evidence="4 9" id="KW-0812">Transmembrane</keyword>
<evidence type="ECO:0000256" key="7">
    <source>
        <dbReference type="ARBA" id="ARBA00023065"/>
    </source>
</evidence>
<dbReference type="GO" id="GO:0000220">
    <property type="term" value="C:vacuolar proton-transporting V-type ATPase, V0 domain"/>
    <property type="evidence" value="ECO:0007669"/>
    <property type="project" value="InterPro"/>
</dbReference>
<evidence type="ECO:0000256" key="9">
    <source>
        <dbReference type="RuleBase" id="RU361189"/>
    </source>
</evidence>
<dbReference type="PIRSF" id="PIRSF001293">
    <property type="entry name" value="ATP6V0A1"/>
    <property type="match status" value="1"/>
</dbReference>
<organism evidence="11 12">
    <name type="scientific">Stylonychia lemnae</name>
    <name type="common">Ciliate</name>
    <dbReference type="NCBI Taxonomy" id="5949"/>
    <lineage>
        <taxon>Eukaryota</taxon>
        <taxon>Sar</taxon>
        <taxon>Alveolata</taxon>
        <taxon>Ciliophora</taxon>
        <taxon>Intramacronucleata</taxon>
        <taxon>Spirotrichea</taxon>
        <taxon>Stichotrichia</taxon>
        <taxon>Sporadotrichida</taxon>
        <taxon>Oxytrichidae</taxon>
        <taxon>Stylonychinae</taxon>
        <taxon>Stylonychia</taxon>
    </lineage>
</organism>
<keyword evidence="7 9" id="KW-0406">Ion transport</keyword>
<feature type="transmembrane region" description="Helical" evidence="9">
    <location>
        <begin position="548"/>
        <end position="572"/>
    </location>
</feature>
<dbReference type="InterPro" id="IPR026028">
    <property type="entry name" value="V-type_ATPase_116kDa_su_euka"/>
</dbReference>
<dbReference type="Proteomes" id="UP000039865">
    <property type="component" value="Unassembled WGS sequence"/>
</dbReference>
<dbReference type="GO" id="GO:0046961">
    <property type="term" value="F:proton-transporting ATPase activity, rotational mechanism"/>
    <property type="evidence" value="ECO:0007669"/>
    <property type="project" value="InterPro"/>
</dbReference>
<dbReference type="PANTHER" id="PTHR11629">
    <property type="entry name" value="VACUOLAR PROTON ATPASES"/>
    <property type="match status" value="1"/>
</dbReference>
<dbReference type="Pfam" id="PF01496">
    <property type="entry name" value="V_ATPase_I"/>
    <property type="match status" value="1"/>
</dbReference>
<keyword evidence="3 9" id="KW-0813">Transport</keyword>
<dbReference type="PANTHER" id="PTHR11629:SF63">
    <property type="entry name" value="V-TYPE PROTON ATPASE SUBUNIT A"/>
    <property type="match status" value="1"/>
</dbReference>
<evidence type="ECO:0000256" key="4">
    <source>
        <dbReference type="ARBA" id="ARBA00022692"/>
    </source>
</evidence>
<keyword evidence="12" id="KW-1185">Reference proteome</keyword>
<dbReference type="EMBL" id="CCKQ01003605">
    <property type="protein sequence ID" value="CDW74737.1"/>
    <property type="molecule type" value="Genomic_DNA"/>
</dbReference>
<evidence type="ECO:0000256" key="8">
    <source>
        <dbReference type="ARBA" id="ARBA00023136"/>
    </source>
</evidence>
<feature type="transmembrane region" description="Helical" evidence="9">
    <location>
        <begin position="519"/>
        <end position="541"/>
    </location>
</feature>
<accession>A0A077ZYP7</accession>
<feature type="transmembrane region" description="Helical" evidence="9">
    <location>
        <begin position="776"/>
        <end position="797"/>
    </location>
</feature>
<evidence type="ECO:0000256" key="2">
    <source>
        <dbReference type="ARBA" id="ARBA00009904"/>
    </source>
</evidence>
<dbReference type="GO" id="GO:0051117">
    <property type="term" value="F:ATPase binding"/>
    <property type="evidence" value="ECO:0007669"/>
    <property type="project" value="TreeGrafter"/>
</dbReference>
<protein>
    <recommendedName>
        <fullName evidence="9">V-type proton ATPase subunit a</fullName>
    </recommendedName>
</protein>
<evidence type="ECO:0000256" key="10">
    <source>
        <dbReference type="SAM" id="Coils"/>
    </source>
</evidence>
<dbReference type="InParanoid" id="A0A077ZYP7"/>
<keyword evidence="10" id="KW-0175">Coiled coil</keyword>
<comment type="subcellular location">
    <subcellularLocation>
        <location evidence="1">Membrane</location>
        <topology evidence="1">Multi-pass membrane protein</topology>
    </subcellularLocation>
</comment>